<comment type="caution">
    <text evidence="5">The sequence shown here is derived from an EMBL/GenBank/DDBJ whole genome shotgun (WGS) entry which is preliminary data.</text>
</comment>
<keyword evidence="1 3" id="KW-0732">Signal</keyword>
<evidence type="ECO:0000256" key="1">
    <source>
        <dbReference type="ARBA" id="ARBA00022729"/>
    </source>
</evidence>
<keyword evidence="6" id="KW-1185">Reference proteome</keyword>
<dbReference type="EMBL" id="JAJNDC010000001">
    <property type="protein sequence ID" value="MCW9712224.1"/>
    <property type="molecule type" value="Genomic_DNA"/>
</dbReference>
<dbReference type="Proteomes" id="UP001207337">
    <property type="component" value="Unassembled WGS sequence"/>
</dbReference>
<reference evidence="5 6" key="1">
    <citation type="submission" date="2021-11" db="EMBL/GenBank/DDBJ databases">
        <title>Aliifidinibius sp. nov., a new bacterium isolated from saline soil.</title>
        <authorList>
            <person name="Galisteo C."/>
            <person name="De La Haba R."/>
            <person name="Sanchez-Porro C."/>
            <person name="Ventosa A."/>
        </authorList>
    </citation>
    <scope>NUCLEOTIDE SEQUENCE [LARGE SCALE GENOMIC DNA]</scope>
    <source>
        <strain evidence="5 6">KACC 190600</strain>
    </source>
</reference>
<dbReference type="RefSeq" id="WP_265788010.1">
    <property type="nucleotide sequence ID" value="NZ_BAABRS010000001.1"/>
</dbReference>
<dbReference type="Gene3D" id="2.60.40.1220">
    <property type="match status" value="1"/>
</dbReference>
<dbReference type="InterPro" id="IPR014755">
    <property type="entry name" value="Cu-Rt/internalin_Ig-like"/>
</dbReference>
<dbReference type="Pfam" id="PF13205">
    <property type="entry name" value="Big_5"/>
    <property type="match status" value="1"/>
</dbReference>
<evidence type="ECO:0000259" key="4">
    <source>
        <dbReference type="Pfam" id="PF13205"/>
    </source>
</evidence>
<feature type="domain" description="SbsA Ig-like" evidence="4">
    <location>
        <begin position="33"/>
        <end position="129"/>
    </location>
</feature>
<feature type="signal peptide" evidence="3">
    <location>
        <begin position="1"/>
        <end position="22"/>
    </location>
</feature>
<proteinExistence type="predicted"/>
<feature type="chain" id="PRO_5045209471" evidence="3">
    <location>
        <begin position="23"/>
        <end position="539"/>
    </location>
</feature>
<dbReference type="InterPro" id="IPR032812">
    <property type="entry name" value="SbsA_Ig"/>
</dbReference>
<organism evidence="5 6">
    <name type="scientific">Fodinibius salicampi</name>
    <dbReference type="NCBI Taxonomy" id="1920655"/>
    <lineage>
        <taxon>Bacteria</taxon>
        <taxon>Pseudomonadati</taxon>
        <taxon>Balneolota</taxon>
        <taxon>Balneolia</taxon>
        <taxon>Balneolales</taxon>
        <taxon>Balneolaceae</taxon>
        <taxon>Fodinibius</taxon>
    </lineage>
</organism>
<evidence type="ECO:0000313" key="5">
    <source>
        <dbReference type="EMBL" id="MCW9712224.1"/>
    </source>
</evidence>
<protein>
    <submittedName>
        <fullName evidence="5">Ig-like domain-containing protein</fullName>
    </submittedName>
</protein>
<accession>A0ABT3PWI9</accession>
<sequence length="539" mass="60720">MIKNYIYFNTILCVILIAASCATPSSPTGGPRDEEGPSIIRTEPETGTTNFGERSITLHFSEFVERSSLTQAIVVEPDIGIDYELDWGRKSVEIEFSSAIPDSTTLIVTIDTELRDTNGNEMSSPYKVAVSTGDEIDEGKLFGRIVDARTGEGSEEGRLLLYREPIDLSAKADYVASPDTGGVFQFSYLSDGKYKVFWMADRNRNKIWDREQERAQPFQKEFVTLEKAAEDTIGTVFVTLSDTTRPVLQGVGLFSSQRMRMRFSENIEITNNSEINVTDSTGNVLLDANPLYIPPGEKYVLFAQAEEPLAESDTYSLSINGITDQSGNELTEISQTFSGSAQEDTTQQRIITRNNLSGYYPSDPVEVTYAKPIDEPEIRDSLKVVEGTEMHDSWPNVDIQLNMLRISPDSVWEDGVDYELRIWDPIIEDYRKLQPEVWYQSQMGQLNIIAEDSTLSDIRLRISNEEAGIQRDTVFSQQVEIEALPPLSYRVRAYHDVNNNGQWDYGSVEPFEEPEPYFIQGQVPVKEGFTGDLTISFQQ</sequence>
<gene>
    <name evidence="5" type="ORF">LQ318_04820</name>
</gene>
<evidence type="ECO:0000256" key="2">
    <source>
        <dbReference type="SAM" id="MobiDB-lite"/>
    </source>
</evidence>
<dbReference type="PROSITE" id="PS51257">
    <property type="entry name" value="PROKAR_LIPOPROTEIN"/>
    <property type="match status" value="1"/>
</dbReference>
<feature type="region of interest" description="Disordered" evidence="2">
    <location>
        <begin position="25"/>
        <end position="46"/>
    </location>
</feature>
<name>A0ABT3PWI9_9BACT</name>
<evidence type="ECO:0000313" key="6">
    <source>
        <dbReference type="Proteomes" id="UP001207337"/>
    </source>
</evidence>
<evidence type="ECO:0000256" key="3">
    <source>
        <dbReference type="SAM" id="SignalP"/>
    </source>
</evidence>